<protein>
    <submittedName>
        <fullName evidence="1">Uncharacterized protein</fullName>
    </submittedName>
</protein>
<proteinExistence type="predicted"/>
<dbReference type="Proteomes" id="UP000197032">
    <property type="component" value="Unassembled WGS sequence"/>
</dbReference>
<dbReference type="EMBL" id="BDGJ01000008">
    <property type="protein sequence ID" value="GAW91174.1"/>
    <property type="molecule type" value="Genomic_DNA"/>
</dbReference>
<comment type="caution">
    <text evidence="1">The sequence shown here is derived from an EMBL/GenBank/DDBJ whole genome shotgun (WGS) entry which is preliminary data.</text>
</comment>
<name>A0A1Z5HNT7_9FIRM</name>
<organism evidence="1 2">
    <name type="scientific">Calderihabitans maritimus</name>
    <dbReference type="NCBI Taxonomy" id="1246530"/>
    <lineage>
        <taxon>Bacteria</taxon>
        <taxon>Bacillati</taxon>
        <taxon>Bacillota</taxon>
        <taxon>Clostridia</taxon>
        <taxon>Neomoorellales</taxon>
        <taxon>Calderihabitantaceae</taxon>
        <taxon>Calderihabitans</taxon>
    </lineage>
</organism>
<evidence type="ECO:0000313" key="2">
    <source>
        <dbReference type="Proteomes" id="UP000197032"/>
    </source>
</evidence>
<evidence type="ECO:0000313" key="1">
    <source>
        <dbReference type="EMBL" id="GAW91174.1"/>
    </source>
</evidence>
<sequence length="88" mass="9650">MRIQIRITRKTGSERRSLPGALLRAGGGGEGGELFRSALLETTSAKSGVRAKSGKRKVVLSKIFIRAELEKEGEIRSEFNWSALVDSF</sequence>
<accession>A0A1Z5HNT7</accession>
<reference evidence="2" key="1">
    <citation type="journal article" date="2017" name="Appl. Environ. Microbiol.">
        <title>Genomic analysis of Calderihabitans maritimus KKC1, a thermophilic hydrogenogenic carboxydotrophic bacterium isolated from marine sediment.</title>
        <authorList>
            <person name="Omae K."/>
            <person name="Yoneda Y."/>
            <person name="Fukuyama Y."/>
            <person name="Yoshida T."/>
            <person name="Sako Y."/>
        </authorList>
    </citation>
    <scope>NUCLEOTIDE SEQUENCE [LARGE SCALE GENOMIC DNA]</scope>
    <source>
        <strain evidence="2">KKC1</strain>
    </source>
</reference>
<keyword evidence="2" id="KW-1185">Reference proteome</keyword>
<dbReference type="AlphaFoldDB" id="A0A1Z5HNT7"/>
<gene>
    <name evidence="1" type="ORF">KKC1_03360</name>
</gene>